<keyword evidence="3" id="KW-0560">Oxidoreductase</keyword>
<sequence length="394" mass="43470">MKKSFLVLASTLTLYACGENGKNSDTANNQADTAEPTANKNIVPDPIPAQSSSENYSYEVVVPGMQIPWGFAFLPDGSMLITEKSGEIVHFKNGNKQSINGVPEVYDRGQGGLLDIVLHPDYESNGWIYISYASPEGPEEGGNTAIMRGKLENGNFTNKEVLYKAGPNTTKGQHFGSRIVFNKEGYLYFTAGERGARDENPQDITRDNGKVYRLNDDGTIPTDNPFTDNEAAKKAIFSYGHRNPQGIILHPETGEVWVHEHGPQGGDEINIIKKGKNYGWPEVTYGENYGGGAITDETSNPEMEDPIFYWLPSIAPSGMAYIISDKFPELKGDLLVGSLKFQYIEHLILDGKKVEKREKLLEDIGRVRDVRQGPEGDIYAAIEGTGIIKLIKEE</sequence>
<feature type="region of interest" description="Disordered" evidence="1">
    <location>
        <begin position="19"/>
        <end position="45"/>
    </location>
</feature>
<dbReference type="RefSeq" id="WP_311485653.1">
    <property type="nucleotide sequence ID" value="NZ_JAVRHP010000128.1"/>
</dbReference>
<accession>A0ABU3CZD6</accession>
<dbReference type="EMBL" id="JAVRHP010000128">
    <property type="protein sequence ID" value="MDT0651552.1"/>
    <property type="molecule type" value="Genomic_DNA"/>
</dbReference>
<reference evidence="3 4" key="1">
    <citation type="submission" date="2023-09" db="EMBL/GenBank/DDBJ databases">
        <authorList>
            <person name="Rey-Velasco X."/>
        </authorList>
    </citation>
    <scope>NUCLEOTIDE SEQUENCE [LARGE SCALE GENOMIC DNA]</scope>
    <source>
        <strain evidence="3 4">F297</strain>
    </source>
</reference>
<gene>
    <name evidence="3" type="ORF">RM529_15455</name>
</gene>
<dbReference type="PANTHER" id="PTHR19328">
    <property type="entry name" value="HEDGEHOG-INTERACTING PROTEIN"/>
    <property type="match status" value="1"/>
</dbReference>
<evidence type="ECO:0000313" key="4">
    <source>
        <dbReference type="Proteomes" id="UP001248819"/>
    </source>
</evidence>
<feature type="domain" description="Glucose/Sorbosone dehydrogenase" evidence="2">
    <location>
        <begin position="66"/>
        <end position="384"/>
    </location>
</feature>
<dbReference type="InterPro" id="IPR012938">
    <property type="entry name" value="Glc/Sorbosone_DH"/>
</dbReference>
<feature type="compositionally biased region" description="Polar residues" evidence="1">
    <location>
        <begin position="21"/>
        <end position="40"/>
    </location>
</feature>
<dbReference type="Proteomes" id="UP001248819">
    <property type="component" value="Unassembled WGS sequence"/>
</dbReference>
<dbReference type="Gene3D" id="2.120.10.30">
    <property type="entry name" value="TolB, C-terminal domain"/>
    <property type="match status" value="1"/>
</dbReference>
<keyword evidence="4" id="KW-1185">Reference proteome</keyword>
<dbReference type="PROSITE" id="PS51257">
    <property type="entry name" value="PROKAR_LIPOPROTEIN"/>
    <property type="match status" value="1"/>
</dbReference>
<proteinExistence type="predicted"/>
<dbReference type="GO" id="GO:0016491">
    <property type="term" value="F:oxidoreductase activity"/>
    <property type="evidence" value="ECO:0007669"/>
    <property type="project" value="UniProtKB-KW"/>
</dbReference>
<evidence type="ECO:0000259" key="2">
    <source>
        <dbReference type="Pfam" id="PF07995"/>
    </source>
</evidence>
<evidence type="ECO:0000313" key="3">
    <source>
        <dbReference type="EMBL" id="MDT0651552.1"/>
    </source>
</evidence>
<protein>
    <submittedName>
        <fullName evidence="3">PQQ-dependent sugar dehydrogenase</fullName>
        <ecNumber evidence="3">1.1.5.-</ecNumber>
    </submittedName>
</protein>
<organism evidence="3 4">
    <name type="scientific">Autumnicola edwardsiae</name>
    <dbReference type="NCBI Taxonomy" id="3075594"/>
    <lineage>
        <taxon>Bacteria</taxon>
        <taxon>Pseudomonadati</taxon>
        <taxon>Bacteroidota</taxon>
        <taxon>Flavobacteriia</taxon>
        <taxon>Flavobacteriales</taxon>
        <taxon>Flavobacteriaceae</taxon>
        <taxon>Autumnicola</taxon>
    </lineage>
</organism>
<dbReference type="InterPro" id="IPR011042">
    <property type="entry name" value="6-blade_b-propeller_TolB-like"/>
</dbReference>
<dbReference type="EC" id="1.1.5.-" evidence="3"/>
<dbReference type="InterPro" id="IPR011041">
    <property type="entry name" value="Quinoprot_gluc/sorb_DH_b-prop"/>
</dbReference>
<dbReference type="Pfam" id="PF07995">
    <property type="entry name" value="GSDH"/>
    <property type="match status" value="1"/>
</dbReference>
<dbReference type="SUPFAM" id="SSF50952">
    <property type="entry name" value="Soluble quinoprotein glucose dehydrogenase"/>
    <property type="match status" value="1"/>
</dbReference>
<dbReference type="PANTHER" id="PTHR19328:SF75">
    <property type="entry name" value="ALDOSE SUGAR DEHYDROGENASE YLII"/>
    <property type="match status" value="1"/>
</dbReference>
<evidence type="ECO:0000256" key="1">
    <source>
        <dbReference type="SAM" id="MobiDB-lite"/>
    </source>
</evidence>
<name>A0ABU3CZD6_9FLAO</name>
<comment type="caution">
    <text evidence="3">The sequence shown here is derived from an EMBL/GenBank/DDBJ whole genome shotgun (WGS) entry which is preliminary data.</text>
</comment>